<name>A0A7S1AJ00_NOCSC</name>
<accession>A0A7S1AJ00</accession>
<proteinExistence type="predicted"/>
<dbReference type="InterPro" id="IPR007052">
    <property type="entry name" value="CS_dom"/>
</dbReference>
<gene>
    <name evidence="2" type="ORF">NSCI0253_LOCUS30119</name>
</gene>
<dbReference type="InterPro" id="IPR008978">
    <property type="entry name" value="HSP20-like_chaperone"/>
</dbReference>
<reference evidence="2" key="1">
    <citation type="submission" date="2021-01" db="EMBL/GenBank/DDBJ databases">
        <authorList>
            <person name="Corre E."/>
            <person name="Pelletier E."/>
            <person name="Niang G."/>
            <person name="Scheremetjew M."/>
            <person name="Finn R."/>
            <person name="Kale V."/>
            <person name="Holt S."/>
            <person name="Cochrane G."/>
            <person name="Meng A."/>
            <person name="Brown T."/>
            <person name="Cohen L."/>
        </authorList>
    </citation>
    <scope>NUCLEOTIDE SEQUENCE</scope>
</reference>
<sequence length="191" mass="21489">MAEEDGVLIEEVSPSGVSAYEASKLMHKDNSYYFAHGKREELPEGTVVRTGDPLGFADGLGPHQLESQLVNIENVRWIDGYSWGDEGKVVKMYIEFPGSVKGANVDCTFTRFGVDLLVPGVQTYGVRIRPGDDWVLEHERKNGFAHEIVPEACKYRVSSNGQRITLTLAKKDEKETWCELKKKDIRADLRK</sequence>
<dbReference type="PROSITE" id="PS51203">
    <property type="entry name" value="CS"/>
    <property type="match status" value="1"/>
</dbReference>
<dbReference type="AlphaFoldDB" id="A0A7S1AJ00"/>
<protein>
    <recommendedName>
        <fullName evidence="1">CS domain-containing protein</fullName>
    </recommendedName>
</protein>
<evidence type="ECO:0000259" key="1">
    <source>
        <dbReference type="PROSITE" id="PS51203"/>
    </source>
</evidence>
<evidence type="ECO:0000313" key="2">
    <source>
        <dbReference type="EMBL" id="CAD8855767.1"/>
    </source>
</evidence>
<dbReference type="Gene3D" id="2.60.40.790">
    <property type="match status" value="1"/>
</dbReference>
<organism evidence="2">
    <name type="scientific">Noctiluca scintillans</name>
    <name type="common">Sea sparkle</name>
    <name type="synonym">Red tide dinoflagellate</name>
    <dbReference type="NCBI Taxonomy" id="2966"/>
    <lineage>
        <taxon>Eukaryota</taxon>
        <taxon>Sar</taxon>
        <taxon>Alveolata</taxon>
        <taxon>Dinophyceae</taxon>
        <taxon>Noctilucales</taxon>
        <taxon>Noctilucaceae</taxon>
        <taxon>Noctiluca</taxon>
    </lineage>
</organism>
<dbReference type="SUPFAM" id="SSF49764">
    <property type="entry name" value="HSP20-like chaperones"/>
    <property type="match status" value="1"/>
</dbReference>
<feature type="domain" description="CS" evidence="1">
    <location>
        <begin position="70"/>
        <end position="181"/>
    </location>
</feature>
<dbReference type="Pfam" id="PF04969">
    <property type="entry name" value="CS"/>
    <property type="match status" value="1"/>
</dbReference>
<dbReference type="EMBL" id="HBFQ01042572">
    <property type="protein sequence ID" value="CAD8855767.1"/>
    <property type="molecule type" value="Transcribed_RNA"/>
</dbReference>